<comment type="caution">
    <text evidence="3">The sequence shown here is derived from an EMBL/GenBank/DDBJ whole genome shotgun (WGS) entry which is preliminary data.</text>
</comment>
<evidence type="ECO:0000259" key="2">
    <source>
        <dbReference type="Pfam" id="PF07916"/>
    </source>
</evidence>
<keyword evidence="1" id="KW-0812">Transmembrane</keyword>
<evidence type="ECO:0000313" key="3">
    <source>
        <dbReference type="EMBL" id="MDL5355948.1"/>
    </source>
</evidence>
<feature type="transmembrane region" description="Helical" evidence="1">
    <location>
        <begin position="68"/>
        <end position="86"/>
    </location>
</feature>
<gene>
    <name evidence="3" type="ORF">QSH02_13990</name>
</gene>
<feature type="transmembrane region" description="Helical" evidence="1">
    <location>
        <begin position="357"/>
        <end position="376"/>
    </location>
</feature>
<evidence type="ECO:0000256" key="1">
    <source>
        <dbReference type="SAM" id="Phobius"/>
    </source>
</evidence>
<dbReference type="GeneID" id="83613093"/>
<reference evidence="3" key="1">
    <citation type="submission" date="2023-06" db="EMBL/GenBank/DDBJ databases">
        <title>Acute promotion of culturable opportunistic pathogens and persistent increase of antibiotic resistance following antibiotic exposure in mouse gut microbiota.</title>
        <authorList>
            <person name="Li L."/>
            <person name="Wang B."/>
            <person name="Sun Y."/>
            <person name="Wang M."/>
            <person name="Xu H."/>
        </authorList>
    </citation>
    <scope>NUCLEOTIDE SEQUENCE</scope>
    <source>
        <strain evidence="3">EPA10_1</strain>
    </source>
</reference>
<protein>
    <submittedName>
        <fullName evidence="3">Conjugal transfer protein TraG N-terminal domain-containing protein</fullName>
    </submittedName>
</protein>
<feature type="transmembrane region" description="Helical" evidence="1">
    <location>
        <begin position="22"/>
        <end position="47"/>
    </location>
</feature>
<proteinExistence type="predicted"/>
<dbReference type="Proteomes" id="UP001224739">
    <property type="component" value="Unassembled WGS sequence"/>
</dbReference>
<keyword evidence="1" id="KW-0472">Membrane</keyword>
<dbReference type="InterPro" id="IPR012931">
    <property type="entry name" value="TraG_N_Proteobacteria"/>
</dbReference>
<feature type="transmembrane region" description="Helical" evidence="1">
    <location>
        <begin position="383"/>
        <end position="403"/>
    </location>
</feature>
<dbReference type="RefSeq" id="WP_286039199.1">
    <property type="nucleotide sequence ID" value="NZ_JASVWJ010000007.1"/>
</dbReference>
<feature type="transmembrane region" description="Helical" evidence="1">
    <location>
        <begin position="438"/>
        <end position="458"/>
    </location>
</feature>
<feature type="domain" description="TraG N-terminal Proteobacteria" evidence="2">
    <location>
        <begin position="10"/>
        <end position="478"/>
    </location>
</feature>
<evidence type="ECO:0000313" key="4">
    <source>
        <dbReference type="Proteomes" id="UP001224739"/>
    </source>
</evidence>
<dbReference type="AlphaFoldDB" id="A0AAW7CQX9"/>
<name>A0AAW7CQX9_9GAMM</name>
<keyword evidence="1" id="KW-1133">Transmembrane helix</keyword>
<dbReference type="Pfam" id="PF07916">
    <property type="entry name" value="TraG_N"/>
    <property type="match status" value="1"/>
</dbReference>
<sequence>MTTESYLELVLLFMAWLINNSLWMLIITTGLFALPLAIKIAGIWLKAREEGEDEGNKGILVLSRMENTLYIAFVVMTFCAVPLWKINVSTLHFDRTRSAQCSINVPKPADSGYGALIAEFNGQTAKVPLWWYLVHSLSKGVTHATIATIPCSNDFRLLRFEVQNTQLIDPILRQEVQAFATQCYAKAYYKLKNLHSGLSPQIMEGANWIGSDYFLNTIGYYDYYTATSPQQAWSYNENRDSGYANVGRGGYPTCKAWWNSTTQGLKKRLLAHFEPRTINMMKAKSPDNWEEGLLRWLVSPQSIHLASSGDTYMMGNQQGQSASIDTGIKQAISSLGAFLAQTTQLPAFDALRQGLPMIHAILLMALVIIIPLVLLLSAYEPKIIITLTFVMFAWLFVPFWWALASWLDDKLIELLYASYKGYSSDFNIWLASTGSDGWIMNLVLGAMYIVLPLFWFGAVSWSGVNLGFAVSSAISSSSKGTQQAGAQGGSVMMDAVKNIGVKSSYRK</sequence>
<organism evidence="3 4">
    <name type="scientific">Proteus faecis</name>
    <dbReference type="NCBI Taxonomy" id="2050967"/>
    <lineage>
        <taxon>Bacteria</taxon>
        <taxon>Pseudomonadati</taxon>
        <taxon>Pseudomonadota</taxon>
        <taxon>Gammaproteobacteria</taxon>
        <taxon>Enterobacterales</taxon>
        <taxon>Morganellaceae</taxon>
        <taxon>Proteus</taxon>
    </lineage>
</organism>
<accession>A0AAW7CQX9</accession>
<dbReference type="EMBL" id="JASVWL010000011">
    <property type="protein sequence ID" value="MDL5355948.1"/>
    <property type="molecule type" value="Genomic_DNA"/>
</dbReference>